<proteinExistence type="predicted"/>
<evidence type="ECO:0000313" key="1">
    <source>
        <dbReference type="EMBL" id="CAB4129370.1"/>
    </source>
</evidence>
<dbReference type="EMBL" id="LR796234">
    <property type="protein sequence ID" value="CAB4129370.1"/>
    <property type="molecule type" value="Genomic_DNA"/>
</dbReference>
<gene>
    <name evidence="1" type="ORF">UFOVP118_10</name>
</gene>
<name>A0A6J5L9B4_9CAUD</name>
<organism evidence="1">
    <name type="scientific">uncultured Caudovirales phage</name>
    <dbReference type="NCBI Taxonomy" id="2100421"/>
    <lineage>
        <taxon>Viruses</taxon>
        <taxon>Duplodnaviria</taxon>
        <taxon>Heunggongvirae</taxon>
        <taxon>Uroviricota</taxon>
        <taxon>Caudoviricetes</taxon>
        <taxon>Peduoviridae</taxon>
        <taxon>Maltschvirus</taxon>
        <taxon>Maltschvirus maltsch</taxon>
    </lineage>
</organism>
<reference evidence="1" key="1">
    <citation type="submission" date="2020-04" db="EMBL/GenBank/DDBJ databases">
        <authorList>
            <person name="Chiriac C."/>
            <person name="Salcher M."/>
            <person name="Ghai R."/>
            <person name="Kavagutti S V."/>
        </authorList>
    </citation>
    <scope>NUCLEOTIDE SEQUENCE</scope>
</reference>
<sequence>MHNNDKLIHKTHNDKYVRIDGTHLLDEIKCSYQMIKDAFGLPNCGDEYKIDAEWDIEFDDGLIATIYNWKDGKNYQGKNGTPKTRIEHWHIGGKDPIVVNRIWSILTKDNHYEASL</sequence>
<protein>
    <submittedName>
        <fullName evidence="1">Uncharacterized protein</fullName>
    </submittedName>
</protein>
<accession>A0A6J5L9B4</accession>